<accession>A0A3N6PFJ2</accession>
<feature type="compositionally biased region" description="Polar residues" evidence="1">
    <location>
        <begin position="238"/>
        <end position="249"/>
    </location>
</feature>
<protein>
    <submittedName>
        <fullName evidence="2">Uncharacterized protein</fullName>
    </submittedName>
</protein>
<dbReference type="AlphaFoldDB" id="A0A3N6PFJ2"/>
<evidence type="ECO:0000256" key="1">
    <source>
        <dbReference type="SAM" id="MobiDB-lite"/>
    </source>
</evidence>
<feature type="region of interest" description="Disordered" evidence="1">
    <location>
        <begin position="147"/>
        <end position="279"/>
    </location>
</feature>
<dbReference type="EMBL" id="REFZ01000012">
    <property type="protein sequence ID" value="RQG98829.1"/>
    <property type="molecule type" value="Genomic_DNA"/>
</dbReference>
<gene>
    <name evidence="2" type="ORF">EA472_16570</name>
</gene>
<keyword evidence="3" id="KW-1185">Reference proteome</keyword>
<sequence>MSATRTIVVLVLVAFGLTVAPIAVSAAANGQVSNESTPEADEESETNVTVSSFMQSSAADAENTVESGLFEVRYENADDDDRAEIVGDRTGDLEAKLEALETERNELREKRDELTPPEYNARMAKLAVEIASLDRALERTVPRAADAGVDQDRLDELQNNASELTGPEVATMAQQIAGFERTGVNAAGGQNESTPGQNQTPGLENDQSAPGQDDGQQVPNQSNDLAPSDRSDRAPAEQNRSAGNGSGSNDDTDQPNDGGSAATGEADDGPGQSDGEPGR</sequence>
<organism evidence="2 3">
    <name type="scientific">Natrarchaeobius chitinivorans</name>
    <dbReference type="NCBI Taxonomy" id="1679083"/>
    <lineage>
        <taxon>Archaea</taxon>
        <taxon>Methanobacteriati</taxon>
        <taxon>Methanobacteriota</taxon>
        <taxon>Stenosarchaea group</taxon>
        <taxon>Halobacteria</taxon>
        <taxon>Halobacteriales</taxon>
        <taxon>Natrialbaceae</taxon>
        <taxon>Natrarchaeobius</taxon>
    </lineage>
</organism>
<dbReference type="Proteomes" id="UP000281431">
    <property type="component" value="Unassembled WGS sequence"/>
</dbReference>
<evidence type="ECO:0000313" key="3">
    <source>
        <dbReference type="Proteomes" id="UP000281431"/>
    </source>
</evidence>
<dbReference type="OrthoDB" id="170871at2157"/>
<name>A0A3N6PFJ2_NATCH</name>
<comment type="caution">
    <text evidence="2">The sequence shown here is derived from an EMBL/GenBank/DDBJ whole genome shotgun (WGS) entry which is preliminary data.</text>
</comment>
<reference evidence="2 3" key="1">
    <citation type="submission" date="2018-10" db="EMBL/GenBank/DDBJ databases">
        <title>Natrarchaeobius chitinivorans gen. nov., sp. nov., and Natrarchaeobius haloalkaliphilus sp. nov., alkaliphilic, chitin-utilizing haloarchaea from hypersaline alkaline lakes.</title>
        <authorList>
            <person name="Sorokin D.Y."/>
            <person name="Elcheninov A.G."/>
            <person name="Kostrikina N.A."/>
            <person name="Bale N.J."/>
            <person name="Sinninghe Damste J.S."/>
            <person name="Khijniak T.V."/>
            <person name="Kublanov I.V."/>
            <person name="Toshchakov S.V."/>
        </authorList>
    </citation>
    <scope>NUCLEOTIDE SEQUENCE [LARGE SCALE GENOMIC DNA]</scope>
    <source>
        <strain evidence="2 3">AArcht7</strain>
    </source>
</reference>
<feature type="compositionally biased region" description="Polar residues" evidence="1">
    <location>
        <begin position="188"/>
        <end position="225"/>
    </location>
</feature>
<evidence type="ECO:0000313" key="2">
    <source>
        <dbReference type="EMBL" id="RQG98829.1"/>
    </source>
</evidence>
<proteinExistence type="predicted"/>